<organism evidence="2">
    <name type="scientific">Ruegeria sp. PrR005</name>
    <dbReference type="NCBI Taxonomy" id="2706882"/>
    <lineage>
        <taxon>Bacteria</taxon>
        <taxon>Pseudomonadati</taxon>
        <taxon>Pseudomonadota</taxon>
        <taxon>Alphaproteobacteria</taxon>
        <taxon>Rhodobacterales</taxon>
        <taxon>Roseobacteraceae</taxon>
        <taxon>Ruegeria</taxon>
    </lineage>
</organism>
<comment type="caution">
    <text evidence="2">The sequence shown here is derived from an EMBL/GenBank/DDBJ whole genome shotgun (WGS) entry which is preliminary data.</text>
</comment>
<feature type="region of interest" description="Disordered" evidence="1">
    <location>
        <begin position="74"/>
        <end position="95"/>
    </location>
</feature>
<dbReference type="EMBL" id="JAAGOX010000022">
    <property type="protein sequence ID" value="NDW46175.1"/>
    <property type="molecule type" value="Genomic_DNA"/>
</dbReference>
<evidence type="ECO:0000313" key="2">
    <source>
        <dbReference type="EMBL" id="NDW46175.1"/>
    </source>
</evidence>
<evidence type="ECO:0000256" key="1">
    <source>
        <dbReference type="SAM" id="MobiDB-lite"/>
    </source>
</evidence>
<protein>
    <submittedName>
        <fullName evidence="2">Uncharacterized protein</fullName>
    </submittedName>
</protein>
<dbReference type="RefSeq" id="WP_164131002.1">
    <property type="nucleotide sequence ID" value="NZ_JAAGOX010000022.1"/>
</dbReference>
<name>A0A6B2NWA2_9RHOB</name>
<sequence>MAYVTVSSWTYDASLNETALIASARDKLNQIKAMGAVGGHLVRISPTEGLIVMIYPDEGTWNRVRDTVLHMRKDTDPAEGGTMTRAIGGPAAVSV</sequence>
<dbReference type="Gene3D" id="3.30.70.100">
    <property type="match status" value="1"/>
</dbReference>
<dbReference type="AlphaFoldDB" id="A0A6B2NWA2"/>
<reference evidence="2" key="1">
    <citation type="submission" date="2020-02" db="EMBL/GenBank/DDBJ databases">
        <title>Delineation of the pyrene-degrading pathway in Roseobacter clade bacteria by genomic analysis.</title>
        <authorList>
            <person name="Zhou H."/>
            <person name="Wang H."/>
        </authorList>
    </citation>
    <scope>NUCLEOTIDE SEQUENCE</scope>
    <source>
        <strain evidence="2">PrR005</strain>
    </source>
</reference>
<proteinExistence type="predicted"/>
<gene>
    <name evidence="2" type="ORF">G0P99_14500</name>
</gene>
<accession>A0A6B2NWA2</accession>